<keyword evidence="3" id="KW-1185">Reference proteome</keyword>
<dbReference type="Pfam" id="PF01112">
    <property type="entry name" value="Asparaginase_2"/>
    <property type="match status" value="2"/>
</dbReference>
<evidence type="ECO:0000313" key="2">
    <source>
        <dbReference type="EMBL" id="RYO75378.1"/>
    </source>
</evidence>
<dbReference type="EMBL" id="QJNS01000704">
    <property type="protein sequence ID" value="RYO75378.1"/>
    <property type="molecule type" value="Genomic_DNA"/>
</dbReference>
<dbReference type="Gene3D" id="3.60.20.30">
    <property type="entry name" value="(Glycosyl)asparaginase"/>
    <property type="match status" value="1"/>
</dbReference>
<reference evidence="2 3" key="1">
    <citation type="submission" date="2018-06" db="EMBL/GenBank/DDBJ databases">
        <title>Complete Genomes of Monosporascus.</title>
        <authorList>
            <person name="Robinson A.J."/>
            <person name="Natvig D.O."/>
        </authorList>
    </citation>
    <scope>NUCLEOTIDE SEQUENCE [LARGE SCALE GENOMIC DNA]</scope>
    <source>
        <strain evidence="2 3">CBS 609.92</strain>
    </source>
</reference>
<gene>
    <name evidence="2" type="ORF">DL762_010049</name>
</gene>
<evidence type="ECO:0000313" key="3">
    <source>
        <dbReference type="Proteomes" id="UP000294003"/>
    </source>
</evidence>
<dbReference type="PANTHER" id="PTHR10188:SF43">
    <property type="entry name" value="ASPARAGINASE (EUROFUNG)"/>
    <property type="match status" value="1"/>
</dbReference>
<dbReference type="InterPro" id="IPR029055">
    <property type="entry name" value="Ntn_hydrolases_N"/>
</dbReference>
<feature type="region of interest" description="Disordered" evidence="1">
    <location>
        <begin position="459"/>
        <end position="478"/>
    </location>
</feature>
<evidence type="ECO:0000256" key="1">
    <source>
        <dbReference type="SAM" id="MobiDB-lite"/>
    </source>
</evidence>
<protein>
    <recommendedName>
        <fullName evidence="4">L-asparaginase</fullName>
    </recommendedName>
</protein>
<dbReference type="PANTHER" id="PTHR10188">
    <property type="entry name" value="L-ASPARAGINASE"/>
    <property type="match status" value="1"/>
</dbReference>
<name>A0ABY0GRP7_9PEZI</name>
<dbReference type="SUPFAM" id="SSF56235">
    <property type="entry name" value="N-terminal nucleophile aminohydrolases (Ntn hydrolases)"/>
    <property type="match status" value="1"/>
</dbReference>
<dbReference type="InterPro" id="IPR000246">
    <property type="entry name" value="Peptidase_T2"/>
</dbReference>
<accession>A0ABY0GRP7</accession>
<feature type="compositionally biased region" description="Acidic residues" evidence="1">
    <location>
        <begin position="206"/>
        <end position="221"/>
    </location>
</feature>
<dbReference type="Proteomes" id="UP000294003">
    <property type="component" value="Unassembled WGS sequence"/>
</dbReference>
<evidence type="ECO:0008006" key="4">
    <source>
        <dbReference type="Google" id="ProtNLM"/>
    </source>
</evidence>
<feature type="region of interest" description="Disordered" evidence="1">
    <location>
        <begin position="335"/>
        <end position="356"/>
    </location>
</feature>
<organism evidence="2 3">
    <name type="scientific">Monosporascus cannonballus</name>
    <dbReference type="NCBI Taxonomy" id="155416"/>
    <lineage>
        <taxon>Eukaryota</taxon>
        <taxon>Fungi</taxon>
        <taxon>Dikarya</taxon>
        <taxon>Ascomycota</taxon>
        <taxon>Pezizomycotina</taxon>
        <taxon>Sordariomycetes</taxon>
        <taxon>Xylariomycetidae</taxon>
        <taxon>Xylariales</taxon>
        <taxon>Xylariales incertae sedis</taxon>
        <taxon>Monosporascus</taxon>
    </lineage>
</organism>
<proteinExistence type="predicted"/>
<feature type="region of interest" description="Disordered" evidence="1">
    <location>
        <begin position="195"/>
        <end position="230"/>
    </location>
</feature>
<sequence>MQKVDSSGGSPTLLLSHRTITTLDRDLGSRGVKGDVLCVDKIYVIQKMEYKIPVPSGPKFAPRLIIHGGAGNIPPRDKMPAKTYAAYREALLTIVSKTDTYMRTPLASQPPYSPTGRRYPAALDVATYAVTLLENDPLFNAGHGAVFTRDGINELEASVMVSRPSSHAKRGVGVMGLRRVKHPIQLARAVLEHGDADLGGGSNADTAEEAGGEGQEGEGEGLDVPSAQGHTLIHGPTAEALARKYGLELVDPGYFFTQRRWDEHVRALERERSGKAATASWSAAEFLPQGTVGAVALDEDGVLCVATSTGGMTNKLTGRIGDTPVVGAGFWAEEWVDDDNAPPPPPPHHRRQQWPSNSWQGARDYLGNYTSGPTIELSSGLRSFLADCLPTPLLYAPVALRQDCDGRPPLITTTRAAAVSGTGNGDSFLRLAAARTVAAMARWSPGLSAAQALSRVAGPGGELQRSAGERWGRTGEGEGEGGMIGIETVVARDAACGGIVVEARAVVLQDHNSSGMFRAWIDDGGVARFKIWRDE</sequence>
<feature type="compositionally biased region" description="Basic and acidic residues" evidence="1">
    <location>
        <begin position="467"/>
        <end position="476"/>
    </location>
</feature>
<comment type="caution">
    <text evidence="2">The sequence shown here is derived from an EMBL/GenBank/DDBJ whole genome shotgun (WGS) entry which is preliminary data.</text>
</comment>
<dbReference type="CDD" id="cd04701">
    <property type="entry name" value="Asparaginase_2"/>
    <property type="match status" value="1"/>
</dbReference>